<dbReference type="AlphaFoldDB" id="A0A1B4Y5P9"/>
<dbReference type="UniPathway" id="UPA00219"/>
<dbReference type="Proteomes" id="UP000218067">
    <property type="component" value="Chromosome"/>
</dbReference>
<reference evidence="10 11" key="1">
    <citation type="submission" date="2016-08" db="EMBL/GenBank/DDBJ databases">
        <title>Complete genome sequence of Mycobacterium shinshuense, a subspecies of M. ulcerans.</title>
        <authorList>
            <person name="Yoshida M."/>
            <person name="Ogura Y."/>
            <person name="Hayashi T."/>
            <person name="Hoshino Y."/>
        </authorList>
    </citation>
    <scope>NUCLEOTIDE SEQUENCE [LARGE SCALE GENOMIC DNA]</scope>
    <source>
        <strain evidence="11">ATCC 33728</strain>
    </source>
</reference>
<dbReference type="GO" id="GO:0018104">
    <property type="term" value="P:peptidoglycan-protein cross-linking"/>
    <property type="evidence" value="ECO:0007669"/>
    <property type="project" value="TreeGrafter"/>
</dbReference>
<dbReference type="GO" id="GO:0071972">
    <property type="term" value="F:peptidoglycan L,D-transpeptidase activity"/>
    <property type="evidence" value="ECO:0007669"/>
    <property type="project" value="TreeGrafter"/>
</dbReference>
<dbReference type="PROSITE" id="PS52029">
    <property type="entry name" value="LD_TPASE"/>
    <property type="match status" value="1"/>
</dbReference>
<gene>
    <name evidence="10" type="ORF">SHTP_3345</name>
</gene>
<name>A0A1B4Y5P9_MYCUL</name>
<dbReference type="GO" id="GO:0071555">
    <property type="term" value="P:cell wall organization"/>
    <property type="evidence" value="ECO:0007669"/>
    <property type="project" value="UniProtKB-UniRule"/>
</dbReference>
<evidence type="ECO:0000256" key="6">
    <source>
        <dbReference type="ARBA" id="ARBA00023316"/>
    </source>
</evidence>
<feature type="active site" description="Proton donor/acceptor" evidence="7">
    <location>
        <position position="226"/>
    </location>
</feature>
<dbReference type="Gene3D" id="2.60.40.3710">
    <property type="match status" value="1"/>
</dbReference>
<keyword evidence="4 7" id="KW-0573">Peptidoglycan synthesis</keyword>
<keyword evidence="2" id="KW-0808">Transferase</keyword>
<dbReference type="InterPro" id="IPR041280">
    <property type="entry name" value="Big_10"/>
</dbReference>
<feature type="active site" description="Nucleophile" evidence="7">
    <location>
        <position position="244"/>
    </location>
</feature>
<keyword evidence="6 7" id="KW-0961">Cell wall biogenesis/degradation</keyword>
<proteinExistence type="predicted"/>
<evidence type="ECO:0000256" key="4">
    <source>
        <dbReference type="ARBA" id="ARBA00022984"/>
    </source>
</evidence>
<dbReference type="EMBL" id="AP017624">
    <property type="protein sequence ID" value="BAV42378.1"/>
    <property type="molecule type" value="Genomic_DNA"/>
</dbReference>
<dbReference type="InterPro" id="IPR050979">
    <property type="entry name" value="LD-transpeptidase"/>
</dbReference>
<dbReference type="Pfam" id="PF03734">
    <property type="entry name" value="YkuD"/>
    <property type="match status" value="1"/>
</dbReference>
<evidence type="ECO:0000256" key="1">
    <source>
        <dbReference type="ARBA" id="ARBA00004752"/>
    </source>
</evidence>
<evidence type="ECO:0000256" key="7">
    <source>
        <dbReference type="PROSITE-ProRule" id="PRU01373"/>
    </source>
</evidence>
<feature type="domain" description="L,D-TPase catalytic" evidence="9">
    <location>
        <begin position="125"/>
        <end position="268"/>
    </location>
</feature>
<evidence type="ECO:0000256" key="2">
    <source>
        <dbReference type="ARBA" id="ARBA00022679"/>
    </source>
</evidence>
<organism evidence="10 11">
    <name type="scientific">Mycobacterium ulcerans subsp. shinshuense</name>
    <dbReference type="NCBI Taxonomy" id="1124626"/>
    <lineage>
        <taxon>Bacteria</taxon>
        <taxon>Bacillati</taxon>
        <taxon>Actinomycetota</taxon>
        <taxon>Actinomycetes</taxon>
        <taxon>Mycobacteriales</taxon>
        <taxon>Mycobacteriaceae</taxon>
        <taxon>Mycobacterium</taxon>
        <taxon>Mycobacterium ulcerans group</taxon>
    </lineage>
</organism>
<protein>
    <recommendedName>
        <fullName evidence="9">L,D-TPase catalytic domain-containing protein</fullName>
    </recommendedName>
</protein>
<dbReference type="Gene3D" id="2.40.440.10">
    <property type="entry name" value="L,D-transpeptidase catalytic domain-like"/>
    <property type="match status" value="1"/>
</dbReference>
<dbReference type="Pfam" id="PF17964">
    <property type="entry name" value="Big_10"/>
    <property type="match status" value="1"/>
</dbReference>
<dbReference type="PANTHER" id="PTHR30582">
    <property type="entry name" value="L,D-TRANSPEPTIDASE"/>
    <property type="match status" value="1"/>
</dbReference>
<dbReference type="InterPro" id="IPR038063">
    <property type="entry name" value="Transpep_catalytic_dom"/>
</dbReference>
<keyword evidence="3 7" id="KW-0133">Cell shape</keyword>
<dbReference type="PANTHER" id="PTHR30582:SF2">
    <property type="entry name" value="L,D-TRANSPEPTIDASE YCIB-RELATED"/>
    <property type="match status" value="1"/>
</dbReference>
<evidence type="ECO:0000313" key="11">
    <source>
        <dbReference type="Proteomes" id="UP000218067"/>
    </source>
</evidence>
<feature type="region of interest" description="Disordered" evidence="8">
    <location>
        <begin position="274"/>
        <end position="312"/>
    </location>
</feature>
<evidence type="ECO:0000256" key="3">
    <source>
        <dbReference type="ARBA" id="ARBA00022960"/>
    </source>
</evidence>
<dbReference type="GO" id="GO:0008360">
    <property type="term" value="P:regulation of cell shape"/>
    <property type="evidence" value="ECO:0007669"/>
    <property type="project" value="UniProtKB-UniRule"/>
</dbReference>
<comment type="pathway">
    <text evidence="1 7">Cell wall biogenesis; peptidoglycan biosynthesis.</text>
</comment>
<evidence type="ECO:0000256" key="8">
    <source>
        <dbReference type="SAM" id="MobiDB-lite"/>
    </source>
</evidence>
<keyword evidence="5" id="KW-0012">Acyltransferase</keyword>
<dbReference type="GO" id="GO:0005576">
    <property type="term" value="C:extracellular region"/>
    <property type="evidence" value="ECO:0007669"/>
    <property type="project" value="TreeGrafter"/>
</dbReference>
<evidence type="ECO:0000259" key="9">
    <source>
        <dbReference type="PROSITE" id="PS52029"/>
    </source>
</evidence>
<evidence type="ECO:0000313" key="10">
    <source>
        <dbReference type="EMBL" id="BAV42378.1"/>
    </source>
</evidence>
<accession>A0A1B4Y5P9</accession>
<dbReference type="GO" id="GO:0016746">
    <property type="term" value="F:acyltransferase activity"/>
    <property type="evidence" value="ECO:0007669"/>
    <property type="project" value="UniProtKB-KW"/>
</dbReference>
<sequence length="312" mass="32869">MRAVVRSVLVVIGIAAAVVAGPGDVRLAGINRSQGYLSIASLRPTRGEVVGVAHPVVVTFSGPVADRHAAERAIAVKSAPAMTGRYQWLDNNVVQWVPDQFWPAHSTVALSVGGVSSQFKTGPEVLGVADIANHTFTVTIDGVDAEPPPRLPAPHHRPHWGEDGVLPASMGRSEYPTPVGTYTVLSKDRSVIMDSSSVGIPVDAPDGYRLTVDYAVRITGRGLYVHSAPWATQAMGVENISHGCISLSPADAEWYFNTVNVGDPVIVKEGVPSQVKSADPIPARTIKSADPIPTRAVEGLPGQPEEPAPPSN</sequence>
<dbReference type="SUPFAM" id="SSF141523">
    <property type="entry name" value="L,D-transpeptidase catalytic domain-like"/>
    <property type="match status" value="1"/>
</dbReference>
<dbReference type="CDD" id="cd16913">
    <property type="entry name" value="YkuD_like"/>
    <property type="match status" value="1"/>
</dbReference>
<dbReference type="InterPro" id="IPR005490">
    <property type="entry name" value="LD_TPept_cat_dom"/>
</dbReference>
<evidence type="ECO:0000256" key="5">
    <source>
        <dbReference type="ARBA" id="ARBA00023315"/>
    </source>
</evidence>